<organism evidence="6 7">
    <name type="scientific">Maribellus comscasis</name>
    <dbReference type="NCBI Taxonomy" id="2681766"/>
    <lineage>
        <taxon>Bacteria</taxon>
        <taxon>Pseudomonadati</taxon>
        <taxon>Bacteroidota</taxon>
        <taxon>Bacteroidia</taxon>
        <taxon>Marinilabiliales</taxon>
        <taxon>Prolixibacteraceae</taxon>
        <taxon>Maribellus</taxon>
    </lineage>
</organism>
<dbReference type="EC" id="2.5.1.76" evidence="6"/>
<keyword evidence="3" id="KW-0663">Pyridoxal phosphate</keyword>
<reference evidence="6 7" key="1">
    <citation type="submission" date="2019-11" db="EMBL/GenBank/DDBJ databases">
        <authorList>
            <person name="Zheng R.K."/>
            <person name="Sun C.M."/>
        </authorList>
    </citation>
    <scope>NUCLEOTIDE SEQUENCE [LARGE SCALE GENOMIC DNA]</scope>
    <source>
        <strain evidence="6 7">WC007</strain>
    </source>
</reference>
<evidence type="ECO:0000313" key="6">
    <source>
        <dbReference type="EMBL" id="QGY44027.1"/>
    </source>
</evidence>
<protein>
    <submittedName>
        <fullName evidence="6">Cysteate synthase</fullName>
        <ecNumber evidence="6">2.5.1.76</ecNumber>
    </submittedName>
</protein>
<name>A0A6I6JV22_9BACT</name>
<dbReference type="Proteomes" id="UP000428260">
    <property type="component" value="Chromosome"/>
</dbReference>
<evidence type="ECO:0000259" key="5">
    <source>
        <dbReference type="Pfam" id="PF00291"/>
    </source>
</evidence>
<dbReference type="GO" id="GO:0019295">
    <property type="term" value="P:coenzyme M biosynthetic process"/>
    <property type="evidence" value="ECO:0007669"/>
    <property type="project" value="UniProtKB-KW"/>
</dbReference>
<dbReference type="InterPro" id="IPR050147">
    <property type="entry name" value="Ser/Thr_Dehydratase"/>
</dbReference>
<comment type="cofactor">
    <cofactor evidence="1">
        <name>pyridoxal 5'-phosphate</name>
        <dbReference type="ChEBI" id="CHEBI:597326"/>
    </cofactor>
</comment>
<dbReference type="InterPro" id="IPR022401">
    <property type="entry name" value="Cysteate_synthase"/>
</dbReference>
<dbReference type="GO" id="GO:0006567">
    <property type="term" value="P:L-threonine catabolic process"/>
    <property type="evidence" value="ECO:0007669"/>
    <property type="project" value="TreeGrafter"/>
</dbReference>
<dbReference type="InterPro" id="IPR036052">
    <property type="entry name" value="TrpB-like_PALP_sf"/>
</dbReference>
<evidence type="ECO:0000256" key="3">
    <source>
        <dbReference type="ARBA" id="ARBA00022898"/>
    </source>
</evidence>
<accession>A0A6I6JV22</accession>
<dbReference type="AlphaFoldDB" id="A0A6I6JV22"/>
<keyword evidence="7" id="KW-1185">Reference proteome</keyword>
<feature type="domain" description="Tryptophan synthase beta chain-like PALP" evidence="5">
    <location>
        <begin position="109"/>
        <end position="392"/>
    </location>
</feature>
<evidence type="ECO:0000256" key="4">
    <source>
        <dbReference type="ARBA" id="ARBA00023239"/>
    </source>
</evidence>
<keyword evidence="2" id="KW-0174">Coenzyme M biosynthesis</keyword>
<evidence type="ECO:0000313" key="7">
    <source>
        <dbReference type="Proteomes" id="UP000428260"/>
    </source>
</evidence>
<dbReference type="SUPFAM" id="SSF53686">
    <property type="entry name" value="Tryptophan synthase beta subunit-like PLP-dependent enzymes"/>
    <property type="match status" value="1"/>
</dbReference>
<dbReference type="PANTHER" id="PTHR48078">
    <property type="entry name" value="THREONINE DEHYDRATASE, MITOCHONDRIAL-RELATED"/>
    <property type="match status" value="1"/>
</dbReference>
<dbReference type="InterPro" id="IPR001926">
    <property type="entry name" value="TrpB-like_PALP"/>
</dbReference>
<dbReference type="PANTHER" id="PTHR48078:SF6">
    <property type="entry name" value="L-THREONINE DEHYDRATASE CATABOLIC TDCB"/>
    <property type="match status" value="1"/>
</dbReference>
<dbReference type="GO" id="GO:0009097">
    <property type="term" value="P:isoleucine biosynthetic process"/>
    <property type="evidence" value="ECO:0007669"/>
    <property type="project" value="TreeGrafter"/>
</dbReference>
<dbReference type="KEGG" id="mcos:GM418_10265"/>
<dbReference type="GO" id="GO:0003941">
    <property type="term" value="F:L-serine ammonia-lyase activity"/>
    <property type="evidence" value="ECO:0007669"/>
    <property type="project" value="TreeGrafter"/>
</dbReference>
<dbReference type="Pfam" id="PF00291">
    <property type="entry name" value="PALP"/>
    <property type="match status" value="1"/>
</dbReference>
<gene>
    <name evidence="6" type="ORF">GM418_10265</name>
</gene>
<dbReference type="GO" id="GO:0004794">
    <property type="term" value="F:threonine deaminase activity"/>
    <property type="evidence" value="ECO:0007669"/>
    <property type="project" value="TreeGrafter"/>
</dbReference>
<dbReference type="EMBL" id="CP046401">
    <property type="protein sequence ID" value="QGY44027.1"/>
    <property type="molecule type" value="Genomic_DNA"/>
</dbReference>
<evidence type="ECO:0000256" key="1">
    <source>
        <dbReference type="ARBA" id="ARBA00001933"/>
    </source>
</evidence>
<dbReference type="NCBIfam" id="TIGR03844">
    <property type="entry name" value="cysteate_syn"/>
    <property type="match status" value="1"/>
</dbReference>
<keyword evidence="4" id="KW-0456">Lyase</keyword>
<dbReference type="GO" id="GO:0044686">
    <property type="term" value="F:cysteate synthase activity"/>
    <property type="evidence" value="ECO:0007669"/>
    <property type="project" value="UniProtKB-EC"/>
</dbReference>
<proteinExistence type="predicted"/>
<keyword evidence="6" id="KW-0808">Transferase</keyword>
<evidence type="ECO:0000256" key="2">
    <source>
        <dbReference type="ARBA" id="ARBA00022545"/>
    </source>
</evidence>
<dbReference type="GO" id="GO:0006565">
    <property type="term" value="P:L-serine catabolic process"/>
    <property type="evidence" value="ECO:0007669"/>
    <property type="project" value="TreeGrafter"/>
</dbReference>
<dbReference type="Gene3D" id="3.40.50.1100">
    <property type="match status" value="2"/>
</dbReference>
<sequence>MDKTFVKTNYQLQSVKTGKIFNDSGWLLDAPGEIEPTLIRAVYKKKQLELKDDLWGLYKFADWLPISRTLVGSSSPVTYKSEGLAAELGLKNLWITFSGYWPEKGATIKTGSFKETEAYSVCGRMTPEMDKVLVVASAGNTSRAFAKVCSENNIPLIICVPEDNIGALWFDEPINDCVKLICSRSGSDYFDAIHLSNIVAGMEHFIPEGGAKNVARRDGMATTVLSAVTTIGEIPEYYFQAVGSGTGAIAAWEANLRLLEDGRFGSNKMKLMVSQNAPFTPMYDAWKADSRAMLPLLDHVARKQVEEIDAKVLSNRKPPYPIYGGLYDALKDTDGDVVLATNQEARDAAQLFLEKEGNDIHPAAAVATATLVSAVKNGTVGKDDLIMLNITGGGEQKFKHEKKIYYLEPEVVFDIDPNPEEIIEKVNNLFPQKIKPLV</sequence>
<dbReference type="RefSeq" id="WP_158865738.1">
    <property type="nucleotide sequence ID" value="NZ_CP046401.1"/>
</dbReference>